<gene>
    <name evidence="5" type="ORF">BB561_003102</name>
</gene>
<comment type="caution">
    <text evidence="5">The sequence shown here is derived from an EMBL/GenBank/DDBJ whole genome shotgun (WGS) entry which is preliminary data.</text>
</comment>
<dbReference type="STRING" id="133385.A0A2T9YMW4"/>
<dbReference type="GO" id="GO:0006396">
    <property type="term" value="P:RNA processing"/>
    <property type="evidence" value="ECO:0007669"/>
    <property type="project" value="TreeGrafter"/>
</dbReference>
<keyword evidence="6" id="KW-1185">Reference proteome</keyword>
<dbReference type="PANTHER" id="PTHR21686:SF12">
    <property type="entry name" value="DEOXYNUCLEOTIDYLTRANSFERASE TERMINAL-INTERACTING PROTEIN 2"/>
    <property type="match status" value="1"/>
</dbReference>
<evidence type="ECO:0000256" key="1">
    <source>
        <dbReference type="ARBA" id="ARBA00004604"/>
    </source>
</evidence>
<dbReference type="AlphaFoldDB" id="A0A2T9YMW4"/>
<evidence type="ECO:0000256" key="3">
    <source>
        <dbReference type="SAM" id="MobiDB-lite"/>
    </source>
</evidence>
<evidence type="ECO:0000256" key="2">
    <source>
        <dbReference type="ARBA" id="ARBA00023242"/>
    </source>
</evidence>
<organism evidence="5 6">
    <name type="scientific">Smittium simulii</name>
    <dbReference type="NCBI Taxonomy" id="133385"/>
    <lineage>
        <taxon>Eukaryota</taxon>
        <taxon>Fungi</taxon>
        <taxon>Fungi incertae sedis</taxon>
        <taxon>Zoopagomycota</taxon>
        <taxon>Kickxellomycotina</taxon>
        <taxon>Harpellomycetes</taxon>
        <taxon>Harpellales</taxon>
        <taxon>Legeriomycetaceae</taxon>
        <taxon>Smittium</taxon>
    </lineage>
</organism>
<dbReference type="EMBL" id="MBFR01000120">
    <property type="protein sequence ID" value="PVU93678.1"/>
    <property type="molecule type" value="Genomic_DNA"/>
</dbReference>
<dbReference type="Proteomes" id="UP000245383">
    <property type="component" value="Unassembled WGS sequence"/>
</dbReference>
<comment type="subcellular location">
    <subcellularLocation>
        <location evidence="1">Nucleus</location>
        <location evidence="1">Nucleolus</location>
    </subcellularLocation>
</comment>
<keyword evidence="2" id="KW-0539">Nucleus</keyword>
<dbReference type="PANTHER" id="PTHR21686">
    <property type="entry name" value="DEOXYNUCLEOTIDYLTRANSFERASE TERMINAL-INTERACTING PROTEIN 2"/>
    <property type="match status" value="1"/>
</dbReference>
<dbReference type="InterPro" id="IPR039883">
    <property type="entry name" value="Fcf2/DNTTIP2"/>
</dbReference>
<evidence type="ECO:0000313" key="5">
    <source>
        <dbReference type="EMBL" id="PVU93678.1"/>
    </source>
</evidence>
<protein>
    <recommendedName>
        <fullName evidence="4">Fcf2 pre-rRNA processing C-terminal domain-containing protein</fullName>
    </recommendedName>
</protein>
<dbReference type="InterPro" id="IPR014810">
    <property type="entry name" value="Fcf2_C"/>
</dbReference>
<feature type="region of interest" description="Disordered" evidence="3">
    <location>
        <begin position="204"/>
        <end position="229"/>
    </location>
</feature>
<evidence type="ECO:0000259" key="4">
    <source>
        <dbReference type="Pfam" id="PF08698"/>
    </source>
</evidence>
<proteinExistence type="predicted"/>
<sequence length="229" mass="26114">MDSSKLTLLLEKARTSLLSKDSISLEPISAPETSLSKPSVINLLNQYAKEHSSSTLNSAISIQNKNSTIVVKLDKDKLSTTNKSAPNLPQKRDPTITHATNAEKKARNETAGLKWFDMKSPPITEQVKRDLQLLKMRNFLDPKRFYKRDSNSQAIPKHFQFGTIIEGPTEFYSSRLTKKQRKDTIVEELMADSKARSYYKKKYGEIQSKKQSGGKNFYKKVVKKRSNRK</sequence>
<dbReference type="OrthoDB" id="427886at2759"/>
<accession>A0A2T9YMW4</accession>
<dbReference type="GO" id="GO:0003723">
    <property type="term" value="F:RNA binding"/>
    <property type="evidence" value="ECO:0007669"/>
    <property type="project" value="TreeGrafter"/>
</dbReference>
<dbReference type="GO" id="GO:0005730">
    <property type="term" value="C:nucleolus"/>
    <property type="evidence" value="ECO:0007669"/>
    <property type="project" value="UniProtKB-SubCell"/>
</dbReference>
<dbReference type="Pfam" id="PF08698">
    <property type="entry name" value="Fcf2"/>
    <property type="match status" value="1"/>
</dbReference>
<feature type="compositionally biased region" description="Basic residues" evidence="3">
    <location>
        <begin position="217"/>
        <end position="229"/>
    </location>
</feature>
<reference evidence="5 6" key="1">
    <citation type="journal article" date="2018" name="MBio">
        <title>Comparative Genomics Reveals the Core Gene Toolbox for the Fungus-Insect Symbiosis.</title>
        <authorList>
            <person name="Wang Y."/>
            <person name="Stata M."/>
            <person name="Wang W."/>
            <person name="Stajich J.E."/>
            <person name="White M.M."/>
            <person name="Moncalvo J.M."/>
        </authorList>
    </citation>
    <scope>NUCLEOTIDE SEQUENCE [LARGE SCALE GENOMIC DNA]</scope>
    <source>
        <strain evidence="5 6">SWE-8-4</strain>
    </source>
</reference>
<evidence type="ECO:0000313" key="6">
    <source>
        <dbReference type="Proteomes" id="UP000245383"/>
    </source>
</evidence>
<feature type="domain" description="Fcf2 pre-rRNA processing C-terminal" evidence="4">
    <location>
        <begin position="108"/>
        <end position="202"/>
    </location>
</feature>
<name>A0A2T9YMW4_9FUNG</name>